<feature type="domain" description="DUF2062" evidence="2">
    <location>
        <begin position="8"/>
        <end position="145"/>
    </location>
</feature>
<dbReference type="AlphaFoldDB" id="A0A7C3MJ37"/>
<evidence type="ECO:0000313" key="3">
    <source>
        <dbReference type="EMBL" id="HFX13554.1"/>
    </source>
</evidence>
<feature type="transmembrane region" description="Helical" evidence="1">
    <location>
        <begin position="109"/>
        <end position="132"/>
    </location>
</feature>
<protein>
    <submittedName>
        <fullName evidence="3">DUF2062 domain-containing protein</fullName>
    </submittedName>
</protein>
<proteinExistence type="predicted"/>
<dbReference type="PANTHER" id="PTHR40547:SF1">
    <property type="entry name" value="SLL0298 PROTEIN"/>
    <property type="match status" value="1"/>
</dbReference>
<dbReference type="InterPro" id="IPR018639">
    <property type="entry name" value="DUF2062"/>
</dbReference>
<reference evidence="3" key="1">
    <citation type="journal article" date="2020" name="mSystems">
        <title>Genome- and Community-Level Interaction Insights into Carbon Utilization and Element Cycling Functions of Hydrothermarchaeota in Hydrothermal Sediment.</title>
        <authorList>
            <person name="Zhou Z."/>
            <person name="Liu Y."/>
            <person name="Xu W."/>
            <person name="Pan J."/>
            <person name="Luo Z.H."/>
            <person name="Li M."/>
        </authorList>
    </citation>
    <scope>NUCLEOTIDE SEQUENCE [LARGE SCALE GENOMIC DNA]</scope>
    <source>
        <strain evidence="3">SpSt-81</strain>
    </source>
</reference>
<feature type="transmembrane region" description="Helical" evidence="1">
    <location>
        <begin position="65"/>
        <end position="88"/>
    </location>
</feature>
<evidence type="ECO:0000259" key="2">
    <source>
        <dbReference type="Pfam" id="PF09835"/>
    </source>
</evidence>
<keyword evidence="1" id="KW-0472">Membrane</keyword>
<accession>A0A7C3MJ37</accession>
<gene>
    <name evidence="3" type="ORF">ENW00_05245</name>
</gene>
<keyword evidence="1" id="KW-0812">Transmembrane</keyword>
<dbReference type="EMBL" id="DTIN01000014">
    <property type="protein sequence ID" value="HFX13554.1"/>
    <property type="molecule type" value="Genomic_DNA"/>
</dbReference>
<sequence length="151" mass="17681">MMKKRSIKRFLRYIYLKLVRIQDTPEKISLSFSIGVFIGIFPTFGLGGIIMIFICYIFKLNYLAGILGTFIMNYFTSPFFWTLSYILGDFITTGKVRWRGLERTGAKIFILRYLLGNLIISILFSILSYFVVKDIIITYRKRKRKVKPPSS</sequence>
<organism evidence="3">
    <name type="scientific">Dictyoglomus thermophilum</name>
    <dbReference type="NCBI Taxonomy" id="14"/>
    <lineage>
        <taxon>Bacteria</taxon>
        <taxon>Pseudomonadati</taxon>
        <taxon>Dictyoglomota</taxon>
        <taxon>Dictyoglomia</taxon>
        <taxon>Dictyoglomales</taxon>
        <taxon>Dictyoglomaceae</taxon>
        <taxon>Dictyoglomus</taxon>
    </lineage>
</organism>
<feature type="transmembrane region" description="Helical" evidence="1">
    <location>
        <begin position="30"/>
        <end position="59"/>
    </location>
</feature>
<dbReference type="Pfam" id="PF09835">
    <property type="entry name" value="DUF2062"/>
    <property type="match status" value="1"/>
</dbReference>
<evidence type="ECO:0000256" key="1">
    <source>
        <dbReference type="SAM" id="Phobius"/>
    </source>
</evidence>
<dbReference type="PANTHER" id="PTHR40547">
    <property type="entry name" value="SLL0298 PROTEIN"/>
    <property type="match status" value="1"/>
</dbReference>
<name>A0A7C3MJ37_DICTH</name>
<keyword evidence="1" id="KW-1133">Transmembrane helix</keyword>
<comment type="caution">
    <text evidence="3">The sequence shown here is derived from an EMBL/GenBank/DDBJ whole genome shotgun (WGS) entry which is preliminary data.</text>
</comment>